<comment type="caution">
    <text evidence="2">The sequence shown here is derived from an EMBL/GenBank/DDBJ whole genome shotgun (WGS) entry which is preliminary data.</text>
</comment>
<dbReference type="PROSITE" id="PS51257">
    <property type="entry name" value="PROKAR_LIPOPROTEIN"/>
    <property type="match status" value="1"/>
</dbReference>
<evidence type="ECO:0008006" key="4">
    <source>
        <dbReference type="Google" id="ProtNLM"/>
    </source>
</evidence>
<proteinExistence type="predicted"/>
<dbReference type="Gene3D" id="3.20.20.140">
    <property type="entry name" value="Metal-dependent hydrolases"/>
    <property type="match status" value="1"/>
</dbReference>
<organism evidence="2 3">
    <name type="scientific">Yeosuana aromativorans</name>
    <dbReference type="NCBI Taxonomy" id="288019"/>
    <lineage>
        <taxon>Bacteria</taxon>
        <taxon>Pseudomonadati</taxon>
        <taxon>Bacteroidota</taxon>
        <taxon>Flavobacteriia</taxon>
        <taxon>Flavobacteriales</taxon>
        <taxon>Flavobacteriaceae</taxon>
        <taxon>Yeosuana</taxon>
    </lineage>
</organism>
<dbReference type="InterPro" id="IPR016195">
    <property type="entry name" value="Pol/histidinol_Pase-like"/>
</dbReference>
<keyword evidence="3" id="KW-1185">Reference proteome</keyword>
<name>A0A8J3FLF2_9FLAO</name>
<dbReference type="PANTHER" id="PTHR42924">
    <property type="entry name" value="EXONUCLEASE"/>
    <property type="match status" value="1"/>
</dbReference>
<dbReference type="EMBL" id="BMNR01000009">
    <property type="protein sequence ID" value="GGK34078.1"/>
    <property type="molecule type" value="Genomic_DNA"/>
</dbReference>
<dbReference type="GO" id="GO:0004534">
    <property type="term" value="F:5'-3' RNA exonuclease activity"/>
    <property type="evidence" value="ECO:0007669"/>
    <property type="project" value="TreeGrafter"/>
</dbReference>
<feature type="chain" id="PRO_5035230489" description="Histidinol-phosphatase" evidence="1">
    <location>
        <begin position="24"/>
        <end position="399"/>
    </location>
</feature>
<dbReference type="InterPro" id="IPR052018">
    <property type="entry name" value="PHP_domain"/>
</dbReference>
<feature type="signal peptide" evidence="1">
    <location>
        <begin position="1"/>
        <end position="23"/>
    </location>
</feature>
<dbReference type="RefSeq" id="WP_229669547.1">
    <property type="nucleotide sequence ID" value="NZ_BMNR01000009.1"/>
</dbReference>
<evidence type="ECO:0000313" key="2">
    <source>
        <dbReference type="EMBL" id="GGK34078.1"/>
    </source>
</evidence>
<protein>
    <recommendedName>
        <fullName evidence="4">Histidinol-phosphatase</fullName>
    </recommendedName>
</protein>
<sequence length="399" mass="46832">MGSYRFFSWLSCFFILLMSCAESIQPKKWFKGNLHTHSYWSDGDEFPEMIMDWYKTNNYHFVVLSDHNTLAEGEKWKRILNDTIYRKAFKNYLNKYNRDSSVVYKKNLDTLFVKLKTFEEYKPLFEEKDRFIMLPSEEISNVYKNKPYHVNAINIQKRINPQKGGISASELLQYNIDEVYNQRKETGIPMIAQINHPNFRDAIVVEDMKQLNNNRFFEVFNGHPYVKNNGDDLHLSTEEMWDLINILYLNNGKELLYGTATDDSHNYHKIGEKWSNAGRGWVEVKADSLNAESLITAMENGQFYASTGIELEEVEFSNNSLKLQIKAESEVSYKIQFIGCYLNEEETRVLGEVEGTQAEFNLNKNILFVRAKIISNKPPERPMNEMKFEQAWTQPVRPI</sequence>
<dbReference type="AlphaFoldDB" id="A0A8J3FLF2"/>
<dbReference type="PANTHER" id="PTHR42924:SF11">
    <property type="entry name" value="POLYMERASE_HISTIDINOL PHOSPHATASE N-TERMINAL DOMAIN-CONTAINING PROTEIN"/>
    <property type="match status" value="1"/>
</dbReference>
<dbReference type="SUPFAM" id="SSF89550">
    <property type="entry name" value="PHP domain-like"/>
    <property type="match status" value="1"/>
</dbReference>
<keyword evidence="1" id="KW-0732">Signal</keyword>
<accession>A0A8J3FLF2</accession>
<reference evidence="2" key="2">
    <citation type="submission" date="2020-09" db="EMBL/GenBank/DDBJ databases">
        <authorList>
            <person name="Sun Q."/>
            <person name="Ohkuma M."/>
        </authorList>
    </citation>
    <scope>NUCLEOTIDE SEQUENCE</scope>
    <source>
        <strain evidence="2">JCM 12862</strain>
    </source>
</reference>
<evidence type="ECO:0000256" key="1">
    <source>
        <dbReference type="SAM" id="SignalP"/>
    </source>
</evidence>
<dbReference type="Proteomes" id="UP000612329">
    <property type="component" value="Unassembled WGS sequence"/>
</dbReference>
<evidence type="ECO:0000313" key="3">
    <source>
        <dbReference type="Proteomes" id="UP000612329"/>
    </source>
</evidence>
<gene>
    <name evidence="2" type="ORF">GCM10007962_30650</name>
</gene>
<reference evidence="2" key="1">
    <citation type="journal article" date="2014" name="Int. J. Syst. Evol. Microbiol.">
        <title>Complete genome sequence of Corynebacterium casei LMG S-19264T (=DSM 44701T), isolated from a smear-ripened cheese.</title>
        <authorList>
            <consortium name="US DOE Joint Genome Institute (JGI-PGF)"/>
            <person name="Walter F."/>
            <person name="Albersmeier A."/>
            <person name="Kalinowski J."/>
            <person name="Ruckert C."/>
        </authorList>
    </citation>
    <scope>NUCLEOTIDE SEQUENCE</scope>
    <source>
        <strain evidence="2">JCM 12862</strain>
    </source>
</reference>
<dbReference type="GO" id="GO:0035312">
    <property type="term" value="F:5'-3' DNA exonuclease activity"/>
    <property type="evidence" value="ECO:0007669"/>
    <property type="project" value="TreeGrafter"/>
</dbReference>